<keyword evidence="2" id="KW-1185">Reference proteome</keyword>
<dbReference type="KEGG" id="nsl:BOX37_11235"/>
<organism evidence="1 2">
    <name type="scientific">Nocardia mangyaensis</name>
    <dbReference type="NCBI Taxonomy" id="2213200"/>
    <lineage>
        <taxon>Bacteria</taxon>
        <taxon>Bacillati</taxon>
        <taxon>Actinomycetota</taxon>
        <taxon>Actinomycetes</taxon>
        <taxon>Mycobacteriales</taxon>
        <taxon>Nocardiaceae</taxon>
        <taxon>Nocardia</taxon>
    </lineage>
</organism>
<accession>A0A1J0VQX3</accession>
<dbReference type="RefSeq" id="WP_071927616.1">
    <property type="nucleotide sequence ID" value="NZ_CP018082.1"/>
</dbReference>
<dbReference type="AlphaFoldDB" id="A0A1J0VQX3"/>
<sequence>MQTQGHAAGPTPPAIEPVAPGADECRRLRIVAQIDDPHAWDLTAARLLASGRRRWRARPDIADHPALLRWTRIQQSQEIPVQPCLRTTFAAVAAGRAIGDGDPCTGFAAAIMLLSSCPTEAILQSDTPNDPRVVRFSVYAYREDDLPLAEDLITTTIRTCGTVLVRRCTVLRRRPATPATPLLGQPVPELFVLGSTAAR</sequence>
<gene>
    <name evidence="1" type="ORF">BOX37_11235</name>
</gene>
<proteinExistence type="predicted"/>
<evidence type="ECO:0000313" key="2">
    <source>
        <dbReference type="Proteomes" id="UP000183810"/>
    </source>
</evidence>
<name>A0A1J0VQX3_9NOCA</name>
<dbReference type="Proteomes" id="UP000183810">
    <property type="component" value="Chromosome"/>
</dbReference>
<dbReference type="OrthoDB" id="4550087at2"/>
<evidence type="ECO:0000313" key="1">
    <source>
        <dbReference type="EMBL" id="APE34436.1"/>
    </source>
</evidence>
<dbReference type="EMBL" id="CP018082">
    <property type="protein sequence ID" value="APE34436.1"/>
    <property type="molecule type" value="Genomic_DNA"/>
</dbReference>
<protein>
    <submittedName>
        <fullName evidence="1">Uncharacterized protein</fullName>
    </submittedName>
</protein>
<reference evidence="1" key="1">
    <citation type="submission" date="2016-11" db="EMBL/GenBank/DDBJ databases">
        <authorList>
            <person name="Jaros S."/>
            <person name="Januszkiewicz K."/>
            <person name="Wedrychowicz H."/>
        </authorList>
    </citation>
    <scope>NUCLEOTIDE SEQUENCE [LARGE SCALE GENOMIC DNA]</scope>
    <source>
        <strain evidence="1">Y48</strain>
    </source>
</reference>